<keyword evidence="4" id="KW-1185">Reference proteome</keyword>
<protein>
    <submittedName>
        <fullName evidence="3">Transcriptional regulator, CdaR</fullName>
    </submittedName>
</protein>
<dbReference type="OrthoDB" id="5243741at2"/>
<dbReference type="InterPro" id="IPR051448">
    <property type="entry name" value="CdaR-like_regulators"/>
</dbReference>
<sequence length="407" mass="44196">MPRGAYKRCVDVQDPSLTALLPVLAERLPALLSEVRAALGEEWPDYASFLDEHDVEVAVAADAAMRRLVTMAGAPSSEDGVGPELFEEIGRIQWREGRDLSALLGAYQVGARVCWHHVSAAAVEMGVEPRTLASLAEAVFFFVDKLSSSSARGYVLEQSEEAATRERLRDELVGLLLSDRADQAAVRAAAARAGWTVPDELGVVLIQRDNAVGHRTLARMDASCLVFSRPPLLGAIVPDPSRPGLRRRLGLTLRGAGAVVGVAVPPDRLPASLHIAEIAARLQREGILTDDPVFTDEHLDAIIVHRDAKLLDALRHQVLGPLRGTTQASRERLVETLGSWLRHMGDRQAIAAELHVHPQTVRYRLAKLHELFGDDLDDPEVRARMVLALSFGEARTPASDPLAVSSS</sequence>
<dbReference type="EMBL" id="CP002593">
    <property type="protein sequence ID" value="AEA25845.1"/>
    <property type="molecule type" value="Genomic_DNA"/>
</dbReference>
<dbReference type="Gene3D" id="1.10.10.2840">
    <property type="entry name" value="PucR C-terminal helix-turn-helix domain"/>
    <property type="match status" value="1"/>
</dbReference>
<feature type="domain" description="PucR C-terminal helix-turn-helix" evidence="1">
    <location>
        <begin position="333"/>
        <end position="389"/>
    </location>
</feature>
<dbReference type="Pfam" id="PF13556">
    <property type="entry name" value="HTH_30"/>
    <property type="match status" value="1"/>
</dbReference>
<accession>F4D0Z3</accession>
<evidence type="ECO:0000313" key="3">
    <source>
        <dbReference type="EMBL" id="AEA25845.1"/>
    </source>
</evidence>
<evidence type="ECO:0000313" key="4">
    <source>
        <dbReference type="Proteomes" id="UP000007809"/>
    </source>
</evidence>
<reference evidence="3 4" key="1">
    <citation type="journal article" date="2011" name="J. Bacteriol.">
        <title>Genome sequence of the 1,4-dioxane-degrading Pseudonocardia dioxanivorans strain CB1190.</title>
        <authorList>
            <person name="Sales C.M."/>
            <person name="Mahendra S."/>
            <person name="Grostern A."/>
            <person name="Parales R.E."/>
            <person name="Goodwin L.A."/>
            <person name="Woyke T."/>
            <person name="Nolan M."/>
            <person name="Lapidus A."/>
            <person name="Chertkov O."/>
            <person name="Ovchinnikova G."/>
            <person name="Sczyrba A."/>
            <person name="Alvarez-Cohen L."/>
        </authorList>
    </citation>
    <scope>NUCLEOTIDE SEQUENCE [LARGE SCALE GENOMIC DNA]</scope>
    <source>
        <strain evidence="4">ATCC 55486 / DSM 44775 / JCM 13855 / CB1190</strain>
    </source>
</reference>
<evidence type="ECO:0000259" key="1">
    <source>
        <dbReference type="Pfam" id="PF13556"/>
    </source>
</evidence>
<dbReference type="PANTHER" id="PTHR33744">
    <property type="entry name" value="CARBOHYDRATE DIACID REGULATOR"/>
    <property type="match status" value="1"/>
</dbReference>
<dbReference type="InterPro" id="IPR058663">
    <property type="entry name" value="PucR-like_N"/>
</dbReference>
<dbReference type="HOGENOM" id="CLU_044949_0_0_11"/>
<dbReference type="InterPro" id="IPR025736">
    <property type="entry name" value="PucR_C-HTH_dom"/>
</dbReference>
<organism evidence="3 4">
    <name type="scientific">Pseudonocardia dioxanivorans (strain ATCC 55486 / DSM 44775 / JCM 13855 / CB1190)</name>
    <dbReference type="NCBI Taxonomy" id="675635"/>
    <lineage>
        <taxon>Bacteria</taxon>
        <taxon>Bacillati</taxon>
        <taxon>Actinomycetota</taxon>
        <taxon>Actinomycetes</taxon>
        <taxon>Pseudonocardiales</taxon>
        <taxon>Pseudonocardiaceae</taxon>
        <taxon>Pseudonocardia</taxon>
    </lineage>
</organism>
<dbReference type="AlphaFoldDB" id="F4D0Z3"/>
<evidence type="ECO:0000259" key="2">
    <source>
        <dbReference type="Pfam" id="PF25906"/>
    </source>
</evidence>
<dbReference type="KEGG" id="pdx:Psed_3675"/>
<dbReference type="eggNOG" id="COG2508">
    <property type="taxonomic scope" value="Bacteria"/>
</dbReference>
<dbReference type="Pfam" id="PF25906">
    <property type="entry name" value="PucR-like_N"/>
    <property type="match status" value="1"/>
</dbReference>
<dbReference type="PANTHER" id="PTHR33744:SF1">
    <property type="entry name" value="DNA-BINDING TRANSCRIPTIONAL ACTIVATOR ADER"/>
    <property type="match status" value="1"/>
</dbReference>
<proteinExistence type="predicted"/>
<name>F4D0Z3_PSEUX</name>
<gene>
    <name evidence="3" type="ordered locus">Psed_3675</name>
</gene>
<dbReference type="STRING" id="675635.Psed_3675"/>
<dbReference type="Proteomes" id="UP000007809">
    <property type="component" value="Chromosome"/>
</dbReference>
<dbReference type="InterPro" id="IPR042070">
    <property type="entry name" value="PucR_C-HTH_sf"/>
</dbReference>
<feature type="domain" description="PucR-like N-terminal" evidence="2">
    <location>
        <begin position="22"/>
        <end position="177"/>
    </location>
</feature>